<keyword evidence="8" id="KW-1185">Reference proteome</keyword>
<proteinExistence type="inferred from homology"/>
<dbReference type="PANTHER" id="PTHR30346">
    <property type="entry name" value="TRANSCRIPTIONAL DUAL REGULATOR HCAR-RELATED"/>
    <property type="match status" value="1"/>
</dbReference>
<evidence type="ECO:0000313" key="8">
    <source>
        <dbReference type="Proteomes" id="UP001484097"/>
    </source>
</evidence>
<gene>
    <name evidence="7" type="ORF">ABDK96_06210</name>
</gene>
<keyword evidence="4" id="KW-0804">Transcription</keyword>
<dbReference type="InterPro" id="IPR000847">
    <property type="entry name" value="LysR_HTH_N"/>
</dbReference>
<protein>
    <submittedName>
        <fullName evidence="7">LysR substrate-binding domain-containing protein</fullName>
    </submittedName>
</protein>
<evidence type="ECO:0000256" key="3">
    <source>
        <dbReference type="ARBA" id="ARBA00023125"/>
    </source>
</evidence>
<sequence length="340" mass="36475">MDLRQMRYFVAVAEERHFGRAAERLHMAQPPLSQQIKQLETTLGTRLFERTTRRVDLTDAGQLMLERARQILADVDALAHDVKEVGDGAAGVLRVGFVGSATYRVMPALVQLTRRELPGVRLHVMGEMLTPQIEQGLLENRLDAAVLRPPVQSSELLLDTLEGDSLVVALPAHHRLAAGGDPVSLAELAGEEFVGYPQGSAVATITSEACRAAGFRPRVVQEATETSTLLAFVGAGMGLALVPDGARRAAASPVTYRELLGAPTVGLAVAWKRDSRSALIPPFRSLVHRVVDEVRHGPATPTPTPEAQSDATPAEVTPPGHSVPIPTAPTRTNPAPQERP</sequence>
<comment type="caution">
    <text evidence="7">The sequence shown here is derived from an EMBL/GenBank/DDBJ whole genome shotgun (WGS) entry which is preliminary data.</text>
</comment>
<dbReference type="Pfam" id="PF00126">
    <property type="entry name" value="HTH_1"/>
    <property type="match status" value="1"/>
</dbReference>
<reference evidence="7 8" key="1">
    <citation type="submission" date="2024-05" db="EMBL/GenBank/DDBJ databases">
        <authorList>
            <person name="Yi C."/>
        </authorList>
    </citation>
    <scope>NUCLEOTIDE SEQUENCE [LARGE SCALE GENOMIC DNA]</scope>
    <source>
        <strain evidence="7 8">XS13</strain>
    </source>
</reference>
<evidence type="ECO:0000313" key="7">
    <source>
        <dbReference type="EMBL" id="MEO9247267.1"/>
    </source>
</evidence>
<evidence type="ECO:0000259" key="6">
    <source>
        <dbReference type="PROSITE" id="PS50931"/>
    </source>
</evidence>
<keyword evidence="3" id="KW-0238">DNA-binding</keyword>
<dbReference type="Gene3D" id="3.40.190.10">
    <property type="entry name" value="Periplasmic binding protein-like II"/>
    <property type="match status" value="2"/>
</dbReference>
<dbReference type="InterPro" id="IPR036388">
    <property type="entry name" value="WH-like_DNA-bd_sf"/>
</dbReference>
<feature type="compositionally biased region" description="Polar residues" evidence="5">
    <location>
        <begin position="329"/>
        <end position="340"/>
    </location>
</feature>
<dbReference type="Proteomes" id="UP001484097">
    <property type="component" value="Unassembled WGS sequence"/>
</dbReference>
<dbReference type="SUPFAM" id="SSF46785">
    <property type="entry name" value="Winged helix' DNA-binding domain"/>
    <property type="match status" value="1"/>
</dbReference>
<dbReference type="RefSeq" id="WP_347919779.1">
    <property type="nucleotide sequence ID" value="NZ_JBDXMX010000002.1"/>
</dbReference>
<dbReference type="Pfam" id="PF03466">
    <property type="entry name" value="LysR_substrate"/>
    <property type="match status" value="1"/>
</dbReference>
<dbReference type="InterPro" id="IPR005119">
    <property type="entry name" value="LysR_subst-bd"/>
</dbReference>
<dbReference type="PROSITE" id="PS50931">
    <property type="entry name" value="HTH_LYSR"/>
    <property type="match status" value="1"/>
</dbReference>
<feature type="region of interest" description="Disordered" evidence="5">
    <location>
        <begin position="295"/>
        <end position="340"/>
    </location>
</feature>
<evidence type="ECO:0000256" key="1">
    <source>
        <dbReference type="ARBA" id="ARBA00009437"/>
    </source>
</evidence>
<dbReference type="EMBL" id="JBDXMX010000002">
    <property type="protein sequence ID" value="MEO9247267.1"/>
    <property type="molecule type" value="Genomic_DNA"/>
</dbReference>
<keyword evidence="2" id="KW-0805">Transcription regulation</keyword>
<evidence type="ECO:0000256" key="2">
    <source>
        <dbReference type="ARBA" id="ARBA00023015"/>
    </source>
</evidence>
<organism evidence="7 8">
    <name type="scientific">Citricoccus nitrophenolicus</name>
    <dbReference type="NCBI Taxonomy" id="863575"/>
    <lineage>
        <taxon>Bacteria</taxon>
        <taxon>Bacillati</taxon>
        <taxon>Actinomycetota</taxon>
        <taxon>Actinomycetes</taxon>
        <taxon>Micrococcales</taxon>
        <taxon>Micrococcaceae</taxon>
        <taxon>Citricoccus</taxon>
    </lineage>
</organism>
<dbReference type="CDD" id="cd08414">
    <property type="entry name" value="PBP2_LTTR_aromatics_like"/>
    <property type="match status" value="1"/>
</dbReference>
<dbReference type="PANTHER" id="PTHR30346:SF17">
    <property type="entry name" value="LYSR FAMILY TRANSCRIPTIONAL REGULATOR"/>
    <property type="match status" value="1"/>
</dbReference>
<dbReference type="SUPFAM" id="SSF53850">
    <property type="entry name" value="Periplasmic binding protein-like II"/>
    <property type="match status" value="1"/>
</dbReference>
<dbReference type="PRINTS" id="PR00039">
    <property type="entry name" value="HTHLYSR"/>
</dbReference>
<comment type="similarity">
    <text evidence="1">Belongs to the LysR transcriptional regulatory family.</text>
</comment>
<evidence type="ECO:0000256" key="4">
    <source>
        <dbReference type="ARBA" id="ARBA00023163"/>
    </source>
</evidence>
<accession>A0ABV0IGI2</accession>
<feature type="domain" description="HTH lysR-type" evidence="6">
    <location>
        <begin position="1"/>
        <end position="58"/>
    </location>
</feature>
<name>A0ABV0IGI2_9MICC</name>
<dbReference type="Gene3D" id="1.10.10.10">
    <property type="entry name" value="Winged helix-like DNA-binding domain superfamily/Winged helix DNA-binding domain"/>
    <property type="match status" value="1"/>
</dbReference>
<dbReference type="InterPro" id="IPR036390">
    <property type="entry name" value="WH_DNA-bd_sf"/>
</dbReference>
<evidence type="ECO:0000256" key="5">
    <source>
        <dbReference type="SAM" id="MobiDB-lite"/>
    </source>
</evidence>